<dbReference type="GO" id="GO:0005975">
    <property type="term" value="P:carbohydrate metabolic process"/>
    <property type="evidence" value="ECO:0007669"/>
    <property type="project" value="InterPro"/>
</dbReference>
<dbReference type="AlphaFoldDB" id="A0A8J1UKM7"/>
<evidence type="ECO:0000256" key="3">
    <source>
        <dbReference type="ARBA" id="ARBA00005735"/>
    </source>
</evidence>
<protein>
    <recommendedName>
        <fullName evidence="11">Beta-1,4-galactosyltransferase</fullName>
        <ecNumber evidence="11">2.4.1.-</ecNumber>
    </recommendedName>
</protein>
<comment type="similarity">
    <text evidence="3 11">Belongs to the glycosyltransferase 7 family.</text>
</comment>
<dbReference type="Pfam" id="PF13733">
    <property type="entry name" value="Glyco_transf_7N"/>
    <property type="match status" value="1"/>
</dbReference>
<dbReference type="InterPro" id="IPR003859">
    <property type="entry name" value="Galactosyl_T"/>
</dbReference>
<keyword evidence="6 11" id="KW-0812">Transmembrane</keyword>
<dbReference type="UniPathway" id="UPA00378"/>
<comment type="subcellular location">
    <subcellularLocation>
        <location evidence="1">Membrane</location>
        <topology evidence="1">Single-pass type II membrane protein</topology>
    </subcellularLocation>
</comment>
<dbReference type="OrthoDB" id="10038994at2759"/>
<dbReference type="GO" id="GO:0016020">
    <property type="term" value="C:membrane"/>
    <property type="evidence" value="ECO:0007669"/>
    <property type="project" value="UniProtKB-SubCell"/>
</dbReference>
<name>A0A8J1UKM7_OWEFU</name>
<evidence type="ECO:0000256" key="11">
    <source>
        <dbReference type="RuleBase" id="RU368121"/>
    </source>
</evidence>
<evidence type="ECO:0000256" key="2">
    <source>
        <dbReference type="ARBA" id="ARBA00004922"/>
    </source>
</evidence>
<dbReference type="InterPro" id="IPR027995">
    <property type="entry name" value="Galactosyl_T_N"/>
</dbReference>
<accession>A0A8J1UKM7</accession>
<gene>
    <name evidence="12" type="ORF">OFUS_LOCUS17830</name>
</gene>
<dbReference type="SUPFAM" id="SSF53448">
    <property type="entry name" value="Nucleotide-diphospho-sugar transferases"/>
    <property type="match status" value="1"/>
</dbReference>
<evidence type="ECO:0000256" key="5">
    <source>
        <dbReference type="ARBA" id="ARBA00022679"/>
    </source>
</evidence>
<dbReference type="GO" id="GO:0005794">
    <property type="term" value="C:Golgi apparatus"/>
    <property type="evidence" value="ECO:0007669"/>
    <property type="project" value="TreeGrafter"/>
</dbReference>
<dbReference type="Pfam" id="PF02709">
    <property type="entry name" value="Glyco_transf_7C"/>
    <property type="match status" value="1"/>
</dbReference>
<dbReference type="InterPro" id="IPR029044">
    <property type="entry name" value="Nucleotide-diphossugar_trans"/>
</dbReference>
<keyword evidence="13" id="KW-1185">Reference proteome</keyword>
<comment type="caution">
    <text evidence="12">The sequence shown here is derived from an EMBL/GenBank/DDBJ whole genome shotgun (WGS) entry which is preliminary data.</text>
</comment>
<evidence type="ECO:0000313" key="12">
    <source>
        <dbReference type="EMBL" id="CAH1792915.1"/>
    </source>
</evidence>
<keyword evidence="4 11" id="KW-0328">Glycosyltransferase</keyword>
<reference evidence="12" key="1">
    <citation type="submission" date="2022-03" db="EMBL/GenBank/DDBJ databases">
        <authorList>
            <person name="Martin C."/>
        </authorList>
    </citation>
    <scope>NUCLEOTIDE SEQUENCE</scope>
</reference>
<evidence type="ECO:0000256" key="4">
    <source>
        <dbReference type="ARBA" id="ARBA00022676"/>
    </source>
</evidence>
<evidence type="ECO:0000313" key="13">
    <source>
        <dbReference type="Proteomes" id="UP000749559"/>
    </source>
</evidence>
<comment type="pathway">
    <text evidence="2 11">Protein modification; protein glycosylation.</text>
</comment>
<dbReference type="PANTHER" id="PTHR19300">
    <property type="entry name" value="BETA-1,4-GALACTOSYLTRANSFERASE"/>
    <property type="match status" value="1"/>
</dbReference>
<dbReference type="Proteomes" id="UP000749559">
    <property type="component" value="Unassembled WGS sequence"/>
</dbReference>
<evidence type="ECO:0000256" key="6">
    <source>
        <dbReference type="ARBA" id="ARBA00022692"/>
    </source>
</evidence>
<keyword evidence="10 11" id="KW-0325">Glycoprotein</keyword>
<evidence type="ECO:0000256" key="10">
    <source>
        <dbReference type="ARBA" id="ARBA00023180"/>
    </source>
</evidence>
<dbReference type="GO" id="GO:0008378">
    <property type="term" value="F:galactosyltransferase activity"/>
    <property type="evidence" value="ECO:0007669"/>
    <property type="project" value="TreeGrafter"/>
</dbReference>
<evidence type="ECO:0000256" key="9">
    <source>
        <dbReference type="ARBA" id="ARBA00023136"/>
    </source>
</evidence>
<dbReference type="Gene3D" id="3.90.550.10">
    <property type="entry name" value="Spore Coat Polysaccharide Biosynthesis Protein SpsA, Chain A"/>
    <property type="match status" value="1"/>
</dbReference>
<sequence>MHEPRSKTISVFQWKTVLFAMLFLNVLFVYHFVGRLKINILPDRKDTGSLYYTIKNVDPGNRVKAHNPALNSHLAPKKNSKYYNMGIHGHNCTKIRQHFVVGQTVPKEAKNSSSKTLLKTGSQPEVLPTYSTDGRGRWFPTSCKTKQRTVIVIPYRDRADHLKIFIEHHVPIFRRQLLDYTIIVVEQDNSKRFNRGMLFNIGYKEALSLRDGNQAPLCLILHDVDLLLENDRLIYDCSQYPTHFSLAIDKFQYSLPYDWLFGGVVALLGDQFEETNGFGNLFFGWGGEDDDFRERLLYAGLFPVQHDNASISRYSMITHGESKSKNEDRQNMVATGYERYHCDGLNSMEYAVNNTQYKEHFIIISITLPLNLKRSSVCQSCFSENKDLKIDSEISDNGTMNEPPDICL</sequence>
<dbReference type="PANTHER" id="PTHR19300:SF57">
    <property type="entry name" value="BETA-1,4-N-ACETYLGALACTOSAMINYLTRANSFERASE"/>
    <property type="match status" value="1"/>
</dbReference>
<dbReference type="InterPro" id="IPR027791">
    <property type="entry name" value="Galactosyl_T_C"/>
</dbReference>
<evidence type="ECO:0000256" key="1">
    <source>
        <dbReference type="ARBA" id="ARBA00004606"/>
    </source>
</evidence>
<evidence type="ECO:0000256" key="8">
    <source>
        <dbReference type="ARBA" id="ARBA00022989"/>
    </source>
</evidence>
<keyword evidence="5 11" id="KW-0808">Transferase</keyword>
<keyword evidence="9 11" id="KW-0472">Membrane</keyword>
<evidence type="ECO:0000256" key="7">
    <source>
        <dbReference type="ARBA" id="ARBA00022968"/>
    </source>
</evidence>
<proteinExistence type="inferred from homology"/>
<dbReference type="PRINTS" id="PR02050">
    <property type="entry name" value="B14GALTRFASE"/>
</dbReference>
<keyword evidence="8 11" id="KW-1133">Transmembrane helix</keyword>
<feature type="transmembrane region" description="Helical" evidence="11">
    <location>
        <begin position="12"/>
        <end position="33"/>
    </location>
</feature>
<keyword evidence="7 11" id="KW-0735">Signal-anchor</keyword>
<comment type="function">
    <text evidence="11">Catalyses the transfer of galactose onto proteins or lipids.</text>
</comment>
<dbReference type="EC" id="2.4.1.-" evidence="11"/>
<organism evidence="12 13">
    <name type="scientific">Owenia fusiformis</name>
    <name type="common">Polychaete worm</name>
    <dbReference type="NCBI Taxonomy" id="6347"/>
    <lineage>
        <taxon>Eukaryota</taxon>
        <taxon>Metazoa</taxon>
        <taxon>Spiralia</taxon>
        <taxon>Lophotrochozoa</taxon>
        <taxon>Annelida</taxon>
        <taxon>Polychaeta</taxon>
        <taxon>Sedentaria</taxon>
        <taxon>Canalipalpata</taxon>
        <taxon>Sabellida</taxon>
        <taxon>Oweniida</taxon>
        <taxon>Oweniidae</taxon>
        <taxon>Owenia</taxon>
    </lineage>
</organism>
<dbReference type="EMBL" id="CAIIXF020000008">
    <property type="protein sequence ID" value="CAH1792915.1"/>
    <property type="molecule type" value="Genomic_DNA"/>
</dbReference>